<comment type="caution">
    <text evidence="1">The sequence shown here is derived from an EMBL/GenBank/DDBJ whole genome shotgun (WGS) entry which is preliminary data.</text>
</comment>
<protein>
    <submittedName>
        <fullName evidence="1">Uncharacterized protein</fullName>
    </submittedName>
</protein>
<evidence type="ECO:0000313" key="1">
    <source>
        <dbReference type="EMBL" id="KAK9703468.1"/>
    </source>
</evidence>
<dbReference type="AlphaFoldDB" id="A0AAW1JI83"/>
<evidence type="ECO:0000313" key="2">
    <source>
        <dbReference type="Proteomes" id="UP001458880"/>
    </source>
</evidence>
<dbReference type="Proteomes" id="UP001458880">
    <property type="component" value="Unassembled WGS sequence"/>
</dbReference>
<proteinExistence type="predicted"/>
<dbReference type="EMBL" id="JASPKY010000369">
    <property type="protein sequence ID" value="KAK9703468.1"/>
    <property type="molecule type" value="Genomic_DNA"/>
</dbReference>
<reference evidence="1 2" key="1">
    <citation type="journal article" date="2024" name="BMC Genomics">
        <title>De novo assembly and annotation of Popillia japonica's genome with initial clues to its potential as an invasive pest.</title>
        <authorList>
            <person name="Cucini C."/>
            <person name="Boschi S."/>
            <person name="Funari R."/>
            <person name="Cardaioli E."/>
            <person name="Iannotti N."/>
            <person name="Marturano G."/>
            <person name="Paoli F."/>
            <person name="Bruttini M."/>
            <person name="Carapelli A."/>
            <person name="Frati F."/>
            <person name="Nardi F."/>
        </authorList>
    </citation>
    <scope>NUCLEOTIDE SEQUENCE [LARGE SCALE GENOMIC DNA]</scope>
    <source>
        <strain evidence="1">DMR45628</strain>
    </source>
</reference>
<gene>
    <name evidence="1" type="ORF">QE152_g29315</name>
</gene>
<organism evidence="1 2">
    <name type="scientific">Popillia japonica</name>
    <name type="common">Japanese beetle</name>
    <dbReference type="NCBI Taxonomy" id="7064"/>
    <lineage>
        <taxon>Eukaryota</taxon>
        <taxon>Metazoa</taxon>
        <taxon>Ecdysozoa</taxon>
        <taxon>Arthropoda</taxon>
        <taxon>Hexapoda</taxon>
        <taxon>Insecta</taxon>
        <taxon>Pterygota</taxon>
        <taxon>Neoptera</taxon>
        <taxon>Endopterygota</taxon>
        <taxon>Coleoptera</taxon>
        <taxon>Polyphaga</taxon>
        <taxon>Scarabaeiformia</taxon>
        <taxon>Scarabaeidae</taxon>
        <taxon>Rutelinae</taxon>
        <taxon>Popillia</taxon>
    </lineage>
</organism>
<sequence length="125" mass="14802">MICSMLGIYQYSDFCTYQLVACFAAGHRKKRPTFKPPMLEPLEDRNFDKCLHDEEALLEELIQWRLKVNMNTTEYHCVETLDIDLNIQAHSYMKETGRRSGGKKRPERKRLLPRRKKNILVLSNK</sequence>
<accession>A0AAW1JI83</accession>
<name>A0AAW1JI83_POPJA</name>
<keyword evidence="2" id="KW-1185">Reference proteome</keyword>